<evidence type="ECO:0000256" key="1">
    <source>
        <dbReference type="ARBA" id="ARBA00004496"/>
    </source>
</evidence>
<accession>A0A7J5AZU5</accession>
<keyword evidence="5 9" id="KW-0805">Transcription regulation</keyword>
<dbReference type="AlphaFoldDB" id="A0A7J5AZU5"/>
<dbReference type="GO" id="GO:0003677">
    <property type="term" value="F:DNA binding"/>
    <property type="evidence" value="ECO:0007669"/>
    <property type="project" value="UniProtKB-KW"/>
</dbReference>
<gene>
    <name evidence="12" type="ORF">F8O03_14015</name>
</gene>
<dbReference type="OrthoDB" id="7187989at2"/>
<comment type="caution">
    <text evidence="12">The sequence shown here is derived from an EMBL/GenBank/DDBJ whole genome shotgun (WGS) entry which is preliminary data.</text>
</comment>
<evidence type="ECO:0000259" key="11">
    <source>
        <dbReference type="PROSITE" id="PS50110"/>
    </source>
</evidence>
<dbReference type="Proteomes" id="UP000490386">
    <property type="component" value="Unassembled WGS sequence"/>
</dbReference>
<keyword evidence="4 9" id="KW-0902">Two-component regulatory system</keyword>
<dbReference type="InterPro" id="IPR001789">
    <property type="entry name" value="Sig_transdc_resp-reg_receiver"/>
</dbReference>
<evidence type="ECO:0000256" key="7">
    <source>
        <dbReference type="ARBA" id="ARBA00023159"/>
    </source>
</evidence>
<dbReference type="InterPro" id="IPR036390">
    <property type="entry name" value="WH_DNA-bd_sf"/>
</dbReference>
<evidence type="ECO:0000256" key="4">
    <source>
        <dbReference type="ARBA" id="ARBA00023012"/>
    </source>
</evidence>
<proteinExistence type="predicted"/>
<dbReference type="EMBL" id="WBJX01000005">
    <property type="protein sequence ID" value="KAB1636693.1"/>
    <property type="molecule type" value="Genomic_DNA"/>
</dbReference>
<evidence type="ECO:0000256" key="5">
    <source>
        <dbReference type="ARBA" id="ARBA00023015"/>
    </source>
</evidence>
<evidence type="ECO:0000256" key="8">
    <source>
        <dbReference type="ARBA" id="ARBA00023163"/>
    </source>
</evidence>
<organism evidence="12 13">
    <name type="scientific">Pseudoclavibacter terrae</name>
    <dbReference type="NCBI Taxonomy" id="1530195"/>
    <lineage>
        <taxon>Bacteria</taxon>
        <taxon>Bacillati</taxon>
        <taxon>Actinomycetota</taxon>
        <taxon>Actinomycetes</taxon>
        <taxon>Micrococcales</taxon>
        <taxon>Microbacteriaceae</taxon>
        <taxon>Pseudoclavibacter</taxon>
    </lineage>
</organism>
<dbReference type="Gene3D" id="3.40.50.2300">
    <property type="match status" value="1"/>
</dbReference>
<keyword evidence="13" id="KW-1185">Reference proteome</keyword>
<name>A0A7J5AZU5_9MICO</name>
<evidence type="ECO:0000313" key="12">
    <source>
        <dbReference type="EMBL" id="KAB1636693.1"/>
    </source>
</evidence>
<dbReference type="PROSITE" id="PS50110">
    <property type="entry name" value="RESPONSE_REGULATORY"/>
    <property type="match status" value="1"/>
</dbReference>
<dbReference type="InterPro" id="IPR011006">
    <property type="entry name" value="CheY-like_superfamily"/>
</dbReference>
<dbReference type="GO" id="GO:0000156">
    <property type="term" value="F:phosphorelay response regulator activity"/>
    <property type="evidence" value="ECO:0007669"/>
    <property type="project" value="TreeGrafter"/>
</dbReference>
<keyword evidence="8 9" id="KW-0804">Transcription</keyword>
<dbReference type="InterPro" id="IPR024187">
    <property type="entry name" value="Sig_transdc_resp-reg_cit/mal"/>
</dbReference>
<evidence type="ECO:0000256" key="9">
    <source>
        <dbReference type="PIRNR" id="PIRNR006171"/>
    </source>
</evidence>
<keyword evidence="2 9" id="KW-0963">Cytoplasm</keyword>
<keyword evidence="3 10" id="KW-0597">Phosphoprotein</keyword>
<keyword evidence="7 9" id="KW-0010">Activator</keyword>
<dbReference type="SUPFAM" id="SSF52172">
    <property type="entry name" value="CheY-like"/>
    <property type="match status" value="1"/>
</dbReference>
<sequence length="241" mass="25958">MDDEQATQATPLNVLIVDDEPLTAQAHASYVDRLPGFRTVAVAGTASAALLAVRASAHGDTERIDVVLLDINMPDATGIDVARRLRAEGHDVDIIAVTAVREAATVKQAVSLGIAHYLLKPFTFQTFAEKLEALREYRAGLFDHVVSSQDEVDQTLASLRQSTPQASLPKGLTSETLASVISALRSLEAGTGISAKELSEQLALSRVTARRYLEHLVDTSAADRTPRYGTPGRPELEYRLA</sequence>
<dbReference type="PANTHER" id="PTHR45526:SF1">
    <property type="entry name" value="TRANSCRIPTIONAL REGULATORY PROTEIN DCUR-RELATED"/>
    <property type="match status" value="1"/>
</dbReference>
<dbReference type="GO" id="GO:0003700">
    <property type="term" value="F:DNA-binding transcription factor activity"/>
    <property type="evidence" value="ECO:0007669"/>
    <property type="project" value="InterPro"/>
</dbReference>
<dbReference type="RefSeq" id="WP_151424423.1">
    <property type="nucleotide sequence ID" value="NZ_CANKVH010000012.1"/>
</dbReference>
<evidence type="ECO:0000313" key="13">
    <source>
        <dbReference type="Proteomes" id="UP000490386"/>
    </source>
</evidence>
<dbReference type="PANTHER" id="PTHR45526">
    <property type="entry name" value="TRANSCRIPTIONAL REGULATORY PROTEIN DPIA"/>
    <property type="match status" value="1"/>
</dbReference>
<keyword evidence="6 9" id="KW-0238">DNA-binding</keyword>
<dbReference type="SMART" id="SM00448">
    <property type="entry name" value="REC"/>
    <property type="match status" value="1"/>
</dbReference>
<dbReference type="PIRSF" id="PIRSF006171">
    <property type="entry name" value="RR_citrat_malat"/>
    <property type="match status" value="1"/>
</dbReference>
<comment type="subcellular location">
    <subcellularLocation>
        <location evidence="1 9">Cytoplasm</location>
    </subcellularLocation>
</comment>
<evidence type="ECO:0000256" key="2">
    <source>
        <dbReference type="ARBA" id="ARBA00022490"/>
    </source>
</evidence>
<dbReference type="SUPFAM" id="SSF46785">
    <property type="entry name" value="Winged helix' DNA-binding domain"/>
    <property type="match status" value="1"/>
</dbReference>
<protein>
    <recommendedName>
        <fullName evidence="9">Transcriptional regulatory protein</fullName>
    </recommendedName>
</protein>
<reference evidence="12 13" key="1">
    <citation type="submission" date="2019-09" db="EMBL/GenBank/DDBJ databases">
        <title>Phylogeny of genus Pseudoclavibacter and closely related genus.</title>
        <authorList>
            <person name="Li Y."/>
        </authorList>
    </citation>
    <scope>NUCLEOTIDE SEQUENCE [LARGE SCALE GENOMIC DNA]</scope>
    <source>
        <strain evidence="12 13">THG-MD12</strain>
    </source>
</reference>
<dbReference type="Pfam" id="PF00072">
    <property type="entry name" value="Response_reg"/>
    <property type="match status" value="1"/>
</dbReference>
<evidence type="ECO:0000256" key="10">
    <source>
        <dbReference type="PROSITE-ProRule" id="PRU00169"/>
    </source>
</evidence>
<dbReference type="InterPro" id="IPR051271">
    <property type="entry name" value="2C-system_Tx_regulators"/>
</dbReference>
<feature type="modified residue" description="4-aspartylphosphate" evidence="10">
    <location>
        <position position="70"/>
    </location>
</feature>
<evidence type="ECO:0000256" key="3">
    <source>
        <dbReference type="ARBA" id="ARBA00022553"/>
    </source>
</evidence>
<dbReference type="GO" id="GO:0005737">
    <property type="term" value="C:cytoplasm"/>
    <property type="evidence" value="ECO:0007669"/>
    <property type="project" value="UniProtKB-SubCell"/>
</dbReference>
<feature type="domain" description="Response regulatory" evidence="11">
    <location>
        <begin position="13"/>
        <end position="135"/>
    </location>
</feature>
<evidence type="ECO:0000256" key="6">
    <source>
        <dbReference type="ARBA" id="ARBA00023125"/>
    </source>
</evidence>